<proteinExistence type="predicted"/>
<protein>
    <submittedName>
        <fullName evidence="1">Uncharacterized protein</fullName>
    </submittedName>
</protein>
<reference evidence="1" key="1">
    <citation type="journal article" date="2015" name="Nature">
        <title>Complex archaea that bridge the gap between prokaryotes and eukaryotes.</title>
        <authorList>
            <person name="Spang A."/>
            <person name="Saw J.H."/>
            <person name="Jorgensen S.L."/>
            <person name="Zaremba-Niedzwiedzka K."/>
            <person name="Martijn J."/>
            <person name="Lind A.E."/>
            <person name="van Eijk R."/>
            <person name="Schleper C."/>
            <person name="Guy L."/>
            <person name="Ettema T.J."/>
        </authorList>
    </citation>
    <scope>NUCLEOTIDE SEQUENCE</scope>
</reference>
<comment type="caution">
    <text evidence="1">The sequence shown here is derived from an EMBL/GenBank/DDBJ whole genome shotgun (WGS) entry which is preliminary data.</text>
</comment>
<gene>
    <name evidence="1" type="ORF">LCGC14_0391400</name>
</gene>
<accession>A0A0F9T5A4</accession>
<dbReference type="EMBL" id="LAZR01000328">
    <property type="protein sequence ID" value="KKN74339.1"/>
    <property type="molecule type" value="Genomic_DNA"/>
</dbReference>
<evidence type="ECO:0000313" key="1">
    <source>
        <dbReference type="EMBL" id="KKN74339.1"/>
    </source>
</evidence>
<sequence>MLQIQMSATLGGQIVEYGVSFDGAAAAAGIEIELLECAGAATVTAHVTAGIHRLDAAAMHGGDPVTNLILVGTTATGFTASAEGTLTVVRMFDAQFIQPTNQYVLQFPLGERPYMQPGAFFTRVRVKAAAAVNAICYVVVEV</sequence>
<dbReference type="AlphaFoldDB" id="A0A0F9T5A4"/>
<name>A0A0F9T5A4_9ZZZZ</name>
<organism evidence="1">
    <name type="scientific">marine sediment metagenome</name>
    <dbReference type="NCBI Taxonomy" id="412755"/>
    <lineage>
        <taxon>unclassified sequences</taxon>
        <taxon>metagenomes</taxon>
        <taxon>ecological metagenomes</taxon>
    </lineage>
</organism>